<gene>
    <name evidence="3" type="ORF">NKR19_g9780</name>
</gene>
<dbReference type="FunFam" id="2.30.180.10:FF:000032">
    <property type="entry name" value="Fasciclin domain-containing protein, putative"/>
    <property type="match status" value="1"/>
</dbReference>
<dbReference type="Proteomes" id="UP001174691">
    <property type="component" value="Unassembled WGS sequence"/>
</dbReference>
<name>A0AA38R8L1_9PEZI</name>
<dbReference type="PANTHER" id="PTHR10900:SF77">
    <property type="entry name" value="FI19380P1"/>
    <property type="match status" value="1"/>
</dbReference>
<feature type="compositionally biased region" description="Polar residues" evidence="1">
    <location>
        <begin position="333"/>
        <end position="342"/>
    </location>
</feature>
<dbReference type="InterPro" id="IPR000782">
    <property type="entry name" value="FAS1_domain"/>
</dbReference>
<dbReference type="EMBL" id="JANBVN010000257">
    <property type="protein sequence ID" value="KAJ9130734.1"/>
    <property type="molecule type" value="Genomic_DNA"/>
</dbReference>
<evidence type="ECO:0000313" key="3">
    <source>
        <dbReference type="EMBL" id="KAJ9130734.1"/>
    </source>
</evidence>
<feature type="compositionally biased region" description="Low complexity" evidence="1">
    <location>
        <begin position="315"/>
        <end position="331"/>
    </location>
</feature>
<organism evidence="3 4">
    <name type="scientific">Coniochaeta hoffmannii</name>
    <dbReference type="NCBI Taxonomy" id="91930"/>
    <lineage>
        <taxon>Eukaryota</taxon>
        <taxon>Fungi</taxon>
        <taxon>Dikarya</taxon>
        <taxon>Ascomycota</taxon>
        <taxon>Pezizomycotina</taxon>
        <taxon>Sordariomycetes</taxon>
        <taxon>Sordariomycetidae</taxon>
        <taxon>Coniochaetales</taxon>
        <taxon>Coniochaetaceae</taxon>
        <taxon>Coniochaeta</taxon>
    </lineage>
</organism>
<proteinExistence type="predicted"/>
<feature type="domain" description="FAS1" evidence="2">
    <location>
        <begin position="17"/>
        <end position="166"/>
    </location>
</feature>
<feature type="compositionally biased region" description="Polar residues" evidence="1">
    <location>
        <begin position="301"/>
        <end position="314"/>
    </location>
</feature>
<dbReference type="GO" id="GO:0000329">
    <property type="term" value="C:fungal-type vacuole membrane"/>
    <property type="evidence" value="ECO:0007669"/>
    <property type="project" value="TreeGrafter"/>
</dbReference>
<accession>A0AA38R8L1</accession>
<sequence length="382" mass="37813">MQLKNILPLAAAQAVASQSLTDVLAQNNSTLSTLGSLLAANPNIVSALTSASNITILAPNNDAFSTFLNSSSGSSMDPSAVAALLTYHVLNGTYYASNFTDAEGAVFAPTLLTNASYSNVTGGQRVEVMVQDGGVHVFSGLGFNSTVVTPNVNFTGGTIHVIDRVLTLPPTPADALVSSNLTALAGALTAADLVDTVSSLQDVTIFAPTNAAFDAIGAAVANLTTEQLAGILTYHVVQGVVGYSTALANGSLTTVNGANVTVTVGDDGAVWVNSARVVVADVLVANGVVHVIDNVLNPANSTAKPDDTAATTSNAPAFTATGTGTAGVPFTSGVPTPTSTAPVASGTQTTSPSGSGNAGVPVRTAAVGAAALFGGAAVLVNL</sequence>
<evidence type="ECO:0000256" key="1">
    <source>
        <dbReference type="SAM" id="MobiDB-lite"/>
    </source>
</evidence>
<dbReference type="InterPro" id="IPR036378">
    <property type="entry name" value="FAS1_dom_sf"/>
</dbReference>
<feature type="compositionally biased region" description="Low complexity" evidence="1">
    <location>
        <begin position="345"/>
        <end position="358"/>
    </location>
</feature>
<dbReference type="GO" id="GO:0016236">
    <property type="term" value="P:macroautophagy"/>
    <property type="evidence" value="ECO:0007669"/>
    <property type="project" value="TreeGrafter"/>
</dbReference>
<evidence type="ECO:0000259" key="2">
    <source>
        <dbReference type="PROSITE" id="PS50213"/>
    </source>
</evidence>
<dbReference type="Pfam" id="PF02469">
    <property type="entry name" value="Fasciclin"/>
    <property type="match status" value="2"/>
</dbReference>
<evidence type="ECO:0000313" key="4">
    <source>
        <dbReference type="Proteomes" id="UP001174691"/>
    </source>
</evidence>
<protein>
    <submittedName>
        <fullName evidence="3">Fasciclin-like arabinogalactan protein-like protein 7</fullName>
    </submittedName>
</protein>
<dbReference type="AlphaFoldDB" id="A0AA38R8L1"/>
<dbReference type="SUPFAM" id="SSF82153">
    <property type="entry name" value="FAS1 domain"/>
    <property type="match status" value="2"/>
</dbReference>
<keyword evidence="4" id="KW-1185">Reference proteome</keyword>
<dbReference type="Gene3D" id="2.30.180.10">
    <property type="entry name" value="FAS1 domain"/>
    <property type="match status" value="2"/>
</dbReference>
<dbReference type="PROSITE" id="PS50213">
    <property type="entry name" value="FAS1"/>
    <property type="match status" value="2"/>
</dbReference>
<dbReference type="SMART" id="SM00554">
    <property type="entry name" value="FAS1"/>
    <property type="match status" value="2"/>
</dbReference>
<dbReference type="InterPro" id="IPR050904">
    <property type="entry name" value="Adhesion/Biosynth-related"/>
</dbReference>
<reference evidence="3" key="1">
    <citation type="submission" date="2022-07" db="EMBL/GenBank/DDBJ databases">
        <title>Fungi with potential for degradation of polypropylene.</title>
        <authorList>
            <person name="Gostincar C."/>
        </authorList>
    </citation>
    <scope>NUCLEOTIDE SEQUENCE</scope>
    <source>
        <strain evidence="3">EXF-13287</strain>
    </source>
</reference>
<dbReference type="PANTHER" id="PTHR10900">
    <property type="entry name" value="PERIOSTIN-RELATED"/>
    <property type="match status" value="1"/>
</dbReference>
<feature type="domain" description="FAS1" evidence="2">
    <location>
        <begin position="168"/>
        <end position="296"/>
    </location>
</feature>
<feature type="region of interest" description="Disordered" evidence="1">
    <location>
        <begin position="301"/>
        <end position="358"/>
    </location>
</feature>
<comment type="caution">
    <text evidence="3">The sequence shown here is derived from an EMBL/GenBank/DDBJ whole genome shotgun (WGS) entry which is preliminary data.</text>
</comment>